<dbReference type="AlphaFoldDB" id="A0A8D8QX82"/>
<name>A0A8D8QX82_9HEMI</name>
<proteinExistence type="predicted"/>
<sequence>MPMLNVGKELARKSYALTDSYSTLRLLLDHIPVSIPRRLTVRAVLVDNHPTPPTNVRTSLANTKWATRPNVANSSTAPMELASFKIVLRDWLSMNNLCNVIGQTRWLIVMLKNTSVSPALLPVTPCTTTKPSDSTGTLATARSTSTVLRGGPGYILVEETRRSMSLLASVMDWRM</sequence>
<accession>A0A8D8QX82</accession>
<protein>
    <submittedName>
        <fullName evidence="1">Uncharacterized protein</fullName>
    </submittedName>
</protein>
<dbReference type="EMBL" id="HBUF01110637">
    <property type="protein sequence ID" value="CAG6640118.1"/>
    <property type="molecule type" value="Transcribed_RNA"/>
</dbReference>
<dbReference type="EMBL" id="HBUF01110636">
    <property type="protein sequence ID" value="CAG6640115.1"/>
    <property type="molecule type" value="Transcribed_RNA"/>
</dbReference>
<evidence type="ECO:0000313" key="1">
    <source>
        <dbReference type="EMBL" id="CAG6640118.1"/>
    </source>
</evidence>
<organism evidence="1">
    <name type="scientific">Cacopsylla melanoneura</name>
    <dbReference type="NCBI Taxonomy" id="428564"/>
    <lineage>
        <taxon>Eukaryota</taxon>
        <taxon>Metazoa</taxon>
        <taxon>Ecdysozoa</taxon>
        <taxon>Arthropoda</taxon>
        <taxon>Hexapoda</taxon>
        <taxon>Insecta</taxon>
        <taxon>Pterygota</taxon>
        <taxon>Neoptera</taxon>
        <taxon>Paraneoptera</taxon>
        <taxon>Hemiptera</taxon>
        <taxon>Sternorrhyncha</taxon>
        <taxon>Psylloidea</taxon>
        <taxon>Psyllidae</taxon>
        <taxon>Psyllinae</taxon>
        <taxon>Cacopsylla</taxon>
    </lineage>
</organism>
<reference evidence="1" key="1">
    <citation type="submission" date="2021-05" db="EMBL/GenBank/DDBJ databases">
        <authorList>
            <person name="Alioto T."/>
            <person name="Alioto T."/>
            <person name="Gomez Garrido J."/>
        </authorList>
    </citation>
    <scope>NUCLEOTIDE SEQUENCE</scope>
</reference>